<gene>
    <name evidence="4" type="ORF">NAV_LOCUS8012</name>
</gene>
<dbReference type="EMBL" id="UPTC01002227">
    <property type="protein sequence ID" value="VBB33221.1"/>
    <property type="molecule type" value="Genomic_DNA"/>
</dbReference>
<feature type="region of interest" description="Disordered" evidence="2">
    <location>
        <begin position="34"/>
        <end position="66"/>
    </location>
</feature>
<feature type="transmembrane region" description="Helical" evidence="3">
    <location>
        <begin position="6"/>
        <end position="25"/>
    </location>
</feature>
<proteinExistence type="predicted"/>
<keyword evidence="5" id="KW-1185">Reference proteome</keyword>
<evidence type="ECO:0000256" key="1">
    <source>
        <dbReference type="SAM" id="Coils"/>
    </source>
</evidence>
<name>A0A498SLK7_ACAVI</name>
<feature type="compositionally biased region" description="Basic and acidic residues" evidence="2">
    <location>
        <begin position="34"/>
        <end position="62"/>
    </location>
</feature>
<feature type="coiled-coil region" evidence="1">
    <location>
        <begin position="84"/>
        <end position="111"/>
    </location>
</feature>
<evidence type="ECO:0000256" key="2">
    <source>
        <dbReference type="SAM" id="MobiDB-lite"/>
    </source>
</evidence>
<dbReference type="Proteomes" id="UP000276991">
    <property type="component" value="Unassembled WGS sequence"/>
</dbReference>
<organism evidence="4 5">
    <name type="scientific">Acanthocheilonema viteae</name>
    <name type="common">Filarial nematode worm</name>
    <name type="synonym">Dipetalonema viteae</name>
    <dbReference type="NCBI Taxonomy" id="6277"/>
    <lineage>
        <taxon>Eukaryota</taxon>
        <taxon>Metazoa</taxon>
        <taxon>Ecdysozoa</taxon>
        <taxon>Nematoda</taxon>
        <taxon>Chromadorea</taxon>
        <taxon>Rhabditida</taxon>
        <taxon>Spirurina</taxon>
        <taxon>Spiruromorpha</taxon>
        <taxon>Filarioidea</taxon>
        <taxon>Onchocercidae</taxon>
        <taxon>Acanthocheilonema</taxon>
    </lineage>
</organism>
<sequence length="152" mass="17724">MDGQLLALMAQTVAVLAMIMMHLWFEPTDVNEMKDNGVDSDGNKDSNSSRDSNESTDNRVNEEDIDECKDERRKRIYMEEIWEMIREQKNIKGMKDMNKKLEMKLKDAREMKLLRKITTNSERQMAAICKGAQNQWFGVIEACKHSIYVNNV</sequence>
<keyword evidence="1" id="KW-0175">Coiled coil</keyword>
<evidence type="ECO:0000313" key="4">
    <source>
        <dbReference type="EMBL" id="VBB33221.1"/>
    </source>
</evidence>
<dbReference type="STRING" id="6277.A0A498SLK7"/>
<dbReference type="OrthoDB" id="5860233at2759"/>
<accession>A0A498SLK7</accession>
<protein>
    <submittedName>
        <fullName evidence="4">Uncharacterized protein</fullName>
    </submittedName>
</protein>
<keyword evidence="3" id="KW-1133">Transmembrane helix</keyword>
<reference evidence="4 5" key="1">
    <citation type="submission" date="2018-08" db="EMBL/GenBank/DDBJ databases">
        <authorList>
            <person name="Laetsch R D."/>
            <person name="Stevens L."/>
            <person name="Kumar S."/>
            <person name="Blaxter L. M."/>
        </authorList>
    </citation>
    <scope>NUCLEOTIDE SEQUENCE [LARGE SCALE GENOMIC DNA]</scope>
</reference>
<keyword evidence="3" id="KW-0812">Transmembrane</keyword>
<dbReference type="AlphaFoldDB" id="A0A498SLK7"/>
<evidence type="ECO:0000313" key="5">
    <source>
        <dbReference type="Proteomes" id="UP000276991"/>
    </source>
</evidence>
<evidence type="ECO:0000256" key="3">
    <source>
        <dbReference type="SAM" id="Phobius"/>
    </source>
</evidence>
<keyword evidence="3" id="KW-0472">Membrane</keyword>